<organism evidence="7 8">
    <name type="scientific">Pythium oligandrum</name>
    <name type="common">Mycoparasitic fungus</name>
    <dbReference type="NCBI Taxonomy" id="41045"/>
    <lineage>
        <taxon>Eukaryota</taxon>
        <taxon>Sar</taxon>
        <taxon>Stramenopiles</taxon>
        <taxon>Oomycota</taxon>
        <taxon>Peronosporomycetes</taxon>
        <taxon>Pythiales</taxon>
        <taxon>Pythiaceae</taxon>
        <taxon>Pythium</taxon>
    </lineage>
</organism>
<dbReference type="GO" id="GO:0020037">
    <property type="term" value="F:heme binding"/>
    <property type="evidence" value="ECO:0007669"/>
    <property type="project" value="InterPro"/>
</dbReference>
<dbReference type="EMBL" id="SPLM01000073">
    <property type="protein sequence ID" value="TMW62708.1"/>
    <property type="molecule type" value="Genomic_DNA"/>
</dbReference>
<dbReference type="AlphaFoldDB" id="A0A8K1CHR7"/>
<keyword evidence="6" id="KW-0503">Monooxygenase</keyword>
<evidence type="ECO:0000256" key="4">
    <source>
        <dbReference type="ARBA" id="ARBA00023004"/>
    </source>
</evidence>
<evidence type="ECO:0000256" key="1">
    <source>
        <dbReference type="ARBA" id="ARBA00010617"/>
    </source>
</evidence>
<keyword evidence="5 6" id="KW-0349">Heme</keyword>
<dbReference type="GO" id="GO:0005506">
    <property type="term" value="F:iron ion binding"/>
    <property type="evidence" value="ECO:0007669"/>
    <property type="project" value="InterPro"/>
</dbReference>
<evidence type="ECO:0000256" key="5">
    <source>
        <dbReference type="PIRSR" id="PIRSR602401-1"/>
    </source>
</evidence>
<comment type="cofactor">
    <cofactor evidence="5">
        <name>heme</name>
        <dbReference type="ChEBI" id="CHEBI:30413"/>
    </cofactor>
</comment>
<dbReference type="CDD" id="cd11064">
    <property type="entry name" value="CYP86A"/>
    <property type="match status" value="1"/>
</dbReference>
<evidence type="ECO:0000256" key="2">
    <source>
        <dbReference type="ARBA" id="ARBA00022723"/>
    </source>
</evidence>
<protein>
    <recommendedName>
        <fullName evidence="9">Cytochrome P450</fullName>
    </recommendedName>
</protein>
<keyword evidence="4 5" id="KW-0408">Iron</keyword>
<dbReference type="Pfam" id="PF00067">
    <property type="entry name" value="p450"/>
    <property type="match status" value="1"/>
</dbReference>
<proteinExistence type="inferred from homology"/>
<dbReference type="SUPFAM" id="SSF48264">
    <property type="entry name" value="Cytochrome P450"/>
    <property type="match status" value="1"/>
</dbReference>
<feature type="binding site" description="axial binding residue" evidence="5">
    <location>
        <position position="486"/>
    </location>
    <ligand>
        <name>heme</name>
        <dbReference type="ChEBI" id="CHEBI:30413"/>
    </ligand>
    <ligandPart>
        <name>Fe</name>
        <dbReference type="ChEBI" id="CHEBI:18248"/>
    </ligandPart>
</feature>
<comment type="similarity">
    <text evidence="1 6">Belongs to the cytochrome P450 family.</text>
</comment>
<dbReference type="GO" id="GO:0004497">
    <property type="term" value="F:monooxygenase activity"/>
    <property type="evidence" value="ECO:0007669"/>
    <property type="project" value="UniProtKB-KW"/>
</dbReference>
<dbReference type="PROSITE" id="PS00086">
    <property type="entry name" value="CYTOCHROME_P450"/>
    <property type="match status" value="1"/>
</dbReference>
<reference evidence="7" key="1">
    <citation type="submission" date="2019-03" db="EMBL/GenBank/DDBJ databases">
        <title>Long read genome sequence of the mycoparasitic Pythium oligandrum ATCC 38472 isolated from sugarbeet rhizosphere.</title>
        <authorList>
            <person name="Gaulin E."/>
        </authorList>
    </citation>
    <scope>NUCLEOTIDE SEQUENCE</scope>
    <source>
        <strain evidence="7">ATCC 38472_TT</strain>
    </source>
</reference>
<dbReference type="InterPro" id="IPR036396">
    <property type="entry name" value="Cyt_P450_sf"/>
</dbReference>
<dbReference type="PANTHER" id="PTHR24296">
    <property type="entry name" value="CYTOCHROME P450"/>
    <property type="match status" value="1"/>
</dbReference>
<comment type="caution">
    <text evidence="7">The sequence shown here is derived from an EMBL/GenBank/DDBJ whole genome shotgun (WGS) entry which is preliminary data.</text>
</comment>
<dbReference type="InterPro" id="IPR017972">
    <property type="entry name" value="Cyt_P450_CS"/>
</dbReference>
<keyword evidence="3 6" id="KW-0560">Oxidoreductase</keyword>
<dbReference type="GO" id="GO:0016705">
    <property type="term" value="F:oxidoreductase activity, acting on paired donors, with incorporation or reduction of molecular oxygen"/>
    <property type="evidence" value="ECO:0007669"/>
    <property type="project" value="InterPro"/>
</dbReference>
<evidence type="ECO:0000256" key="3">
    <source>
        <dbReference type="ARBA" id="ARBA00023002"/>
    </source>
</evidence>
<name>A0A8K1CHR7_PYTOL</name>
<evidence type="ECO:0000313" key="7">
    <source>
        <dbReference type="EMBL" id="TMW62708.1"/>
    </source>
</evidence>
<dbReference type="PRINTS" id="PR00385">
    <property type="entry name" value="P450"/>
</dbReference>
<gene>
    <name evidence="7" type="ORF">Poli38472_005326</name>
</gene>
<dbReference type="OrthoDB" id="1470350at2759"/>
<evidence type="ECO:0000256" key="6">
    <source>
        <dbReference type="RuleBase" id="RU000461"/>
    </source>
</evidence>
<dbReference type="PRINTS" id="PR00463">
    <property type="entry name" value="EP450I"/>
</dbReference>
<dbReference type="InterPro" id="IPR002401">
    <property type="entry name" value="Cyt_P450_E_grp-I"/>
</dbReference>
<dbReference type="Proteomes" id="UP000794436">
    <property type="component" value="Unassembled WGS sequence"/>
</dbReference>
<dbReference type="GO" id="GO:0006629">
    <property type="term" value="P:lipid metabolic process"/>
    <property type="evidence" value="ECO:0007669"/>
    <property type="project" value="UniProtKB-ARBA"/>
</dbReference>
<sequence>MALQSLLRDGQLPDAVKNVDAKQAALGVVAATVVYQCASWLIASVAEKNKMKRLGATSKPAVPSSTLPIIHNTLDFVKHTEHLHDWLMTLVEEYQGRTFVLRALGRPDVVVFSSQESIEDVMKKQFDSFPKGAFLADYFGDVFGEGIFVVNGVKWLHQRKTASNLFTARSLRESMTETIRKHTVHLRQILLDAGAQDKTVDLHDLFSRLSAESFAEIGFGINMGMLDNNEGDHPFQVAFDRSQHSMTLRRFKPSWFWLFQKRFKLGAEAQISEDAETIHTAVLDIIAESLKLRQSGATQEGPVNLVSLFLDSYEKSPDAKNGEFDPKYLVDVVVNFINAGRDTTAQALSWFFKNLTQHPEVTAKLRAELYEVLPGLMDGSIDTPTMEQVEQLTYLEAAIRESLRLYPALPYSTKVAANDVVMSDGTFIRKGQSTAIPAYAYNRMKYVWGPDAAEYNPERFIDPETGKIITYSPYKFFAFNAGPRICLGMNLAMLELKIVAASLLSRVDLEVLNPDKVTYKVSLTLPVRDGMPTRVSPYTHKTL</sequence>
<evidence type="ECO:0008006" key="9">
    <source>
        <dbReference type="Google" id="ProtNLM"/>
    </source>
</evidence>
<accession>A0A8K1CHR7</accession>
<dbReference type="InterPro" id="IPR001128">
    <property type="entry name" value="Cyt_P450"/>
</dbReference>
<keyword evidence="2 5" id="KW-0479">Metal-binding</keyword>
<keyword evidence="8" id="KW-1185">Reference proteome</keyword>
<dbReference type="Gene3D" id="1.10.630.10">
    <property type="entry name" value="Cytochrome P450"/>
    <property type="match status" value="1"/>
</dbReference>
<evidence type="ECO:0000313" key="8">
    <source>
        <dbReference type="Proteomes" id="UP000794436"/>
    </source>
</evidence>